<dbReference type="EMBL" id="JAVFWL010000004">
    <property type="protein sequence ID" value="KAK6746532.1"/>
    <property type="molecule type" value="Genomic_DNA"/>
</dbReference>
<name>A0ABR1D8C2_NECAM</name>
<organism evidence="1 2">
    <name type="scientific">Necator americanus</name>
    <name type="common">Human hookworm</name>
    <dbReference type="NCBI Taxonomy" id="51031"/>
    <lineage>
        <taxon>Eukaryota</taxon>
        <taxon>Metazoa</taxon>
        <taxon>Ecdysozoa</taxon>
        <taxon>Nematoda</taxon>
        <taxon>Chromadorea</taxon>
        <taxon>Rhabditida</taxon>
        <taxon>Rhabditina</taxon>
        <taxon>Rhabditomorpha</taxon>
        <taxon>Strongyloidea</taxon>
        <taxon>Ancylostomatidae</taxon>
        <taxon>Bunostominae</taxon>
        <taxon>Necator</taxon>
    </lineage>
</organism>
<accession>A0ABR1D8C2</accession>
<protein>
    <submittedName>
        <fullName evidence="1">Uncharacterized protein</fullName>
    </submittedName>
</protein>
<dbReference type="Proteomes" id="UP001303046">
    <property type="component" value="Unassembled WGS sequence"/>
</dbReference>
<evidence type="ECO:0000313" key="1">
    <source>
        <dbReference type="EMBL" id="KAK6746532.1"/>
    </source>
</evidence>
<evidence type="ECO:0000313" key="2">
    <source>
        <dbReference type="Proteomes" id="UP001303046"/>
    </source>
</evidence>
<sequence>MRNRNFSRQHLCSCCPQDSIPSQPSKPSFLEKWLSIDTSTLLRHQSISLVISIGEVSIACDSLYRHFSLSFLGSSNSLKFSTLSGLRIHVLFSLFVL</sequence>
<reference evidence="1 2" key="1">
    <citation type="submission" date="2023-08" db="EMBL/GenBank/DDBJ databases">
        <title>A Necator americanus chromosomal reference genome.</title>
        <authorList>
            <person name="Ilik V."/>
            <person name="Petrzelkova K.J."/>
            <person name="Pardy F."/>
            <person name="Fuh T."/>
            <person name="Niatou-Singa F.S."/>
            <person name="Gouil Q."/>
            <person name="Baker L."/>
            <person name="Ritchie M.E."/>
            <person name="Jex A.R."/>
            <person name="Gazzola D."/>
            <person name="Li H."/>
            <person name="Toshio Fujiwara R."/>
            <person name="Zhan B."/>
            <person name="Aroian R.V."/>
            <person name="Pafco B."/>
            <person name="Schwarz E.M."/>
        </authorList>
    </citation>
    <scope>NUCLEOTIDE SEQUENCE [LARGE SCALE GENOMIC DNA]</scope>
    <source>
        <strain evidence="1 2">Aroian</strain>
        <tissue evidence="1">Whole animal</tissue>
    </source>
</reference>
<keyword evidence="2" id="KW-1185">Reference proteome</keyword>
<gene>
    <name evidence="1" type="primary">Necator_chrIV.g13336</name>
    <name evidence="1" type="ORF">RB195_000045</name>
</gene>
<proteinExistence type="predicted"/>
<comment type="caution">
    <text evidence="1">The sequence shown here is derived from an EMBL/GenBank/DDBJ whole genome shotgun (WGS) entry which is preliminary data.</text>
</comment>